<evidence type="ECO:0000256" key="2">
    <source>
        <dbReference type="ARBA" id="ARBA00022840"/>
    </source>
</evidence>
<dbReference type="AlphaFoldDB" id="A0A1G5S5B8"/>
<dbReference type="SUPFAM" id="SSF81901">
    <property type="entry name" value="HCP-like"/>
    <property type="match status" value="1"/>
</dbReference>
<organism evidence="5 6">
    <name type="scientific">Pseudobutyrivibrio xylanivorans</name>
    <dbReference type="NCBI Taxonomy" id="185007"/>
    <lineage>
        <taxon>Bacteria</taxon>
        <taxon>Bacillati</taxon>
        <taxon>Bacillota</taxon>
        <taxon>Clostridia</taxon>
        <taxon>Lachnospirales</taxon>
        <taxon>Lachnospiraceae</taxon>
        <taxon>Pseudobutyrivibrio</taxon>
    </lineage>
</organism>
<dbReference type="Pfam" id="PF00069">
    <property type="entry name" value="Pkinase"/>
    <property type="match status" value="1"/>
</dbReference>
<accession>A0A1G5S5B8</accession>
<dbReference type="Gene3D" id="1.10.510.10">
    <property type="entry name" value="Transferase(Phosphotransferase) domain 1"/>
    <property type="match status" value="1"/>
</dbReference>
<dbReference type="PANTHER" id="PTHR24361">
    <property type="entry name" value="MITOGEN-ACTIVATED KINASE KINASE KINASE"/>
    <property type="match status" value="1"/>
</dbReference>
<dbReference type="InterPro" id="IPR011009">
    <property type="entry name" value="Kinase-like_dom_sf"/>
</dbReference>
<keyword evidence="5" id="KW-0723">Serine/threonine-protein kinase</keyword>
<dbReference type="CDD" id="cd14014">
    <property type="entry name" value="STKc_PknB_like"/>
    <property type="match status" value="1"/>
</dbReference>
<dbReference type="EMBL" id="FMWK01000016">
    <property type="protein sequence ID" value="SCZ80729.1"/>
    <property type="molecule type" value="Genomic_DNA"/>
</dbReference>
<evidence type="ECO:0000256" key="1">
    <source>
        <dbReference type="ARBA" id="ARBA00022741"/>
    </source>
</evidence>
<keyword evidence="1 3" id="KW-0547">Nucleotide-binding</keyword>
<protein>
    <submittedName>
        <fullName evidence="5">Serine/threonine protein kinase</fullName>
    </submittedName>
</protein>
<proteinExistence type="predicted"/>
<gene>
    <name evidence="5" type="ORF">SAMN02910350_02447</name>
</gene>
<dbReference type="InterPro" id="IPR000719">
    <property type="entry name" value="Prot_kinase_dom"/>
</dbReference>
<evidence type="ECO:0000313" key="5">
    <source>
        <dbReference type="EMBL" id="SCZ80729.1"/>
    </source>
</evidence>
<name>A0A1G5S5B8_PSEXY</name>
<dbReference type="PROSITE" id="PS00108">
    <property type="entry name" value="PROTEIN_KINASE_ST"/>
    <property type="match status" value="1"/>
</dbReference>
<dbReference type="RefSeq" id="WP_090163717.1">
    <property type="nucleotide sequence ID" value="NZ_FMWK01000016.1"/>
</dbReference>
<dbReference type="SUPFAM" id="SSF56112">
    <property type="entry name" value="Protein kinase-like (PK-like)"/>
    <property type="match status" value="1"/>
</dbReference>
<dbReference type="InterPro" id="IPR008271">
    <property type="entry name" value="Ser/Thr_kinase_AS"/>
</dbReference>
<evidence type="ECO:0000256" key="3">
    <source>
        <dbReference type="PROSITE-ProRule" id="PRU10141"/>
    </source>
</evidence>
<dbReference type="GO" id="GO:0005524">
    <property type="term" value="F:ATP binding"/>
    <property type="evidence" value="ECO:0007669"/>
    <property type="project" value="UniProtKB-UniRule"/>
</dbReference>
<dbReference type="PROSITE" id="PS00107">
    <property type="entry name" value="PROTEIN_KINASE_ATP"/>
    <property type="match status" value="1"/>
</dbReference>
<sequence>MLEIGSVIDKKYKILNKIGQGGMSVVYLAMNERANKQWAIKEIRKDAAAASEINMASIKTETEMLKNLSHPNLPSIVDIIDHEDSILIVMDYVEGNTLSKAVNELGPQPQEYVIEWAKQLCDVLGYLHSQNPPIIYRDLKPGNIMLKPDGTIVLIDFGTAREYKVDNIEDTTCLGTRGYAAPEQFGGRGQTDARTDIYCLGTTIYHLVTGKNPSEPPYEIRNIRYWDESLSKGLEQIVAKCTQLDPEKRYQSCNEVLYALEHYDELDETYRRKEKVKLGIFLTTAFLTLAAGIGSFSCYSYSKYVQQVNHDKLLEDASRGATAADSKEALINSIAVYPSQVDSYINLIDNVYLSDENFSADEAAELREILIRTSGKSTYEQILAQDADSYSLFAYRLGLAYYYSYEGEGNKQQSAYWFKKAAEGNLNPNQMERAKRLGAIAEYYVNLGAVDKTGDSEVTYKNYWDDLVALCKGNITESDNANTALAIYKEMASQICVSANQFKKAGVSTSDMQLQLMNIEKHVKEDIDTASDKSERVVELEQELATNVEKAKQTISMLE</sequence>
<evidence type="ECO:0000259" key="4">
    <source>
        <dbReference type="PROSITE" id="PS50011"/>
    </source>
</evidence>
<reference evidence="5 6" key="1">
    <citation type="submission" date="2016-10" db="EMBL/GenBank/DDBJ databases">
        <authorList>
            <person name="de Groot N.N."/>
        </authorList>
    </citation>
    <scope>NUCLEOTIDE SEQUENCE [LARGE SCALE GENOMIC DNA]</scope>
    <source>
        <strain evidence="5 6">DSM 10317</strain>
    </source>
</reference>
<dbReference type="Proteomes" id="UP000199428">
    <property type="component" value="Unassembled WGS sequence"/>
</dbReference>
<dbReference type="InterPro" id="IPR017441">
    <property type="entry name" value="Protein_kinase_ATP_BS"/>
</dbReference>
<dbReference type="GO" id="GO:0005737">
    <property type="term" value="C:cytoplasm"/>
    <property type="evidence" value="ECO:0007669"/>
    <property type="project" value="TreeGrafter"/>
</dbReference>
<dbReference type="GO" id="GO:0004674">
    <property type="term" value="F:protein serine/threonine kinase activity"/>
    <property type="evidence" value="ECO:0007669"/>
    <property type="project" value="UniProtKB-KW"/>
</dbReference>
<dbReference type="InterPro" id="IPR053235">
    <property type="entry name" value="Ser_Thr_kinase"/>
</dbReference>
<feature type="domain" description="Protein kinase" evidence="4">
    <location>
        <begin position="12"/>
        <end position="266"/>
    </location>
</feature>
<dbReference type="SMART" id="SM00220">
    <property type="entry name" value="S_TKc"/>
    <property type="match status" value="1"/>
</dbReference>
<keyword evidence="2 3" id="KW-0067">ATP-binding</keyword>
<feature type="binding site" evidence="3">
    <location>
        <position position="41"/>
    </location>
    <ligand>
        <name>ATP</name>
        <dbReference type="ChEBI" id="CHEBI:30616"/>
    </ligand>
</feature>
<dbReference type="PROSITE" id="PS50011">
    <property type="entry name" value="PROTEIN_KINASE_DOM"/>
    <property type="match status" value="1"/>
</dbReference>
<keyword evidence="5" id="KW-0808">Transferase</keyword>
<keyword evidence="5" id="KW-0418">Kinase</keyword>
<evidence type="ECO:0000313" key="6">
    <source>
        <dbReference type="Proteomes" id="UP000199428"/>
    </source>
</evidence>